<evidence type="ECO:0000256" key="1">
    <source>
        <dbReference type="SAM" id="MobiDB-lite"/>
    </source>
</evidence>
<sequence>MFTSHSNEDTENDFAGFRVSKEKQLIHELLAYVKDVTNPDAKELSSRINEDVLTEWLDVDDNVPTVHHYTDSEIVDMVKSPERNACTGSDEDESSEENEEDVRDRISIDRLITLTTELLAGLEQRSFVSEQEIMNVFLLQDELIRERPKYMKQQTLHDIFKKIARKQEEATAVSTLDNPLPSTSRQVEAVPVAEDVVTVSDKDDNPDSPSAV</sequence>
<accession>A0A8J5MQT8</accession>
<name>A0A8J5MQT8_HOMAM</name>
<feature type="compositionally biased region" description="Acidic residues" evidence="1">
    <location>
        <begin position="89"/>
        <end position="101"/>
    </location>
</feature>
<evidence type="ECO:0000313" key="3">
    <source>
        <dbReference type="Proteomes" id="UP000747542"/>
    </source>
</evidence>
<protein>
    <submittedName>
        <fullName evidence="2">Putative Jerky protein-like 66</fullName>
    </submittedName>
</protein>
<feature type="region of interest" description="Disordered" evidence="1">
    <location>
        <begin position="79"/>
        <end position="102"/>
    </location>
</feature>
<evidence type="ECO:0000313" key="2">
    <source>
        <dbReference type="EMBL" id="KAG7160415.1"/>
    </source>
</evidence>
<dbReference type="EMBL" id="JAHLQT010031306">
    <property type="protein sequence ID" value="KAG7160415.1"/>
    <property type="molecule type" value="Genomic_DNA"/>
</dbReference>
<gene>
    <name evidence="2" type="primary">jrk-L66</name>
    <name evidence="2" type="ORF">Hamer_G001656</name>
</gene>
<reference evidence="2" key="1">
    <citation type="journal article" date="2021" name="Sci. Adv.">
        <title>The American lobster genome reveals insights on longevity, neural, and immune adaptations.</title>
        <authorList>
            <person name="Polinski J.M."/>
            <person name="Zimin A.V."/>
            <person name="Clark K.F."/>
            <person name="Kohn A.B."/>
            <person name="Sadowski N."/>
            <person name="Timp W."/>
            <person name="Ptitsyn A."/>
            <person name="Khanna P."/>
            <person name="Romanova D.Y."/>
            <person name="Williams P."/>
            <person name="Greenwood S.J."/>
            <person name="Moroz L.L."/>
            <person name="Walt D.R."/>
            <person name="Bodnar A.G."/>
        </authorList>
    </citation>
    <scope>NUCLEOTIDE SEQUENCE</scope>
    <source>
        <strain evidence="2">GMGI-L3</strain>
    </source>
</reference>
<dbReference type="AlphaFoldDB" id="A0A8J5MQT8"/>
<dbReference type="Proteomes" id="UP000747542">
    <property type="component" value="Unassembled WGS sequence"/>
</dbReference>
<proteinExistence type="predicted"/>
<keyword evidence="3" id="KW-1185">Reference proteome</keyword>
<comment type="caution">
    <text evidence="2">The sequence shown here is derived from an EMBL/GenBank/DDBJ whole genome shotgun (WGS) entry which is preliminary data.</text>
</comment>
<organism evidence="2 3">
    <name type="scientific">Homarus americanus</name>
    <name type="common">American lobster</name>
    <dbReference type="NCBI Taxonomy" id="6706"/>
    <lineage>
        <taxon>Eukaryota</taxon>
        <taxon>Metazoa</taxon>
        <taxon>Ecdysozoa</taxon>
        <taxon>Arthropoda</taxon>
        <taxon>Crustacea</taxon>
        <taxon>Multicrustacea</taxon>
        <taxon>Malacostraca</taxon>
        <taxon>Eumalacostraca</taxon>
        <taxon>Eucarida</taxon>
        <taxon>Decapoda</taxon>
        <taxon>Pleocyemata</taxon>
        <taxon>Astacidea</taxon>
        <taxon>Nephropoidea</taxon>
        <taxon>Nephropidae</taxon>
        <taxon>Homarus</taxon>
    </lineage>
</organism>